<protein>
    <submittedName>
        <fullName evidence="1">Uncharacterized protein</fullName>
    </submittedName>
</protein>
<dbReference type="AlphaFoldDB" id="A0A8T1QAK6"/>
<gene>
    <name evidence="1" type="ORF">CIPAW_06G119000</name>
</gene>
<accession>A0A8T1QAK6</accession>
<dbReference type="EMBL" id="CM031814">
    <property type="protein sequence ID" value="KAG6651538.1"/>
    <property type="molecule type" value="Genomic_DNA"/>
</dbReference>
<evidence type="ECO:0000313" key="2">
    <source>
        <dbReference type="Proteomes" id="UP000811609"/>
    </source>
</evidence>
<organism evidence="1 2">
    <name type="scientific">Carya illinoinensis</name>
    <name type="common">Pecan</name>
    <dbReference type="NCBI Taxonomy" id="32201"/>
    <lineage>
        <taxon>Eukaryota</taxon>
        <taxon>Viridiplantae</taxon>
        <taxon>Streptophyta</taxon>
        <taxon>Embryophyta</taxon>
        <taxon>Tracheophyta</taxon>
        <taxon>Spermatophyta</taxon>
        <taxon>Magnoliopsida</taxon>
        <taxon>eudicotyledons</taxon>
        <taxon>Gunneridae</taxon>
        <taxon>Pentapetalae</taxon>
        <taxon>rosids</taxon>
        <taxon>fabids</taxon>
        <taxon>Fagales</taxon>
        <taxon>Juglandaceae</taxon>
        <taxon>Carya</taxon>
    </lineage>
</organism>
<keyword evidence="2" id="KW-1185">Reference proteome</keyword>
<comment type="caution">
    <text evidence="1">The sequence shown here is derived from an EMBL/GenBank/DDBJ whole genome shotgun (WGS) entry which is preliminary data.</text>
</comment>
<evidence type="ECO:0000313" key="1">
    <source>
        <dbReference type="EMBL" id="KAG6651538.1"/>
    </source>
</evidence>
<sequence length="41" mass="4917">MTCYNWLVLSYHAGEAPQRFLMARQTHYNLCSARPLRIIYK</sequence>
<name>A0A8T1QAK6_CARIL</name>
<dbReference type="Proteomes" id="UP000811609">
    <property type="component" value="Chromosome 6"/>
</dbReference>
<proteinExistence type="predicted"/>
<reference evidence="1" key="1">
    <citation type="submission" date="2020-12" db="EMBL/GenBank/DDBJ databases">
        <title>WGS assembly of Carya illinoinensis cv. Pawnee.</title>
        <authorList>
            <person name="Platts A."/>
            <person name="Shu S."/>
            <person name="Wright S."/>
            <person name="Barry K."/>
            <person name="Edger P."/>
            <person name="Pires J.C."/>
            <person name="Schmutz J."/>
        </authorList>
    </citation>
    <scope>NUCLEOTIDE SEQUENCE</scope>
    <source>
        <tissue evidence="1">Leaf</tissue>
    </source>
</reference>